<dbReference type="Proteomes" id="UP000282971">
    <property type="component" value="Unassembled WGS sequence"/>
</dbReference>
<evidence type="ECO:0000256" key="1">
    <source>
        <dbReference type="SAM" id="Phobius"/>
    </source>
</evidence>
<keyword evidence="1" id="KW-1133">Transmembrane helix</keyword>
<comment type="caution">
    <text evidence="2">The sequence shown here is derived from an EMBL/GenBank/DDBJ whole genome shotgun (WGS) entry which is preliminary data.</text>
</comment>
<name>A0A437M9A0_9SPHN</name>
<dbReference type="EMBL" id="SACN01000001">
    <property type="protein sequence ID" value="RVT94105.1"/>
    <property type="molecule type" value="Genomic_DNA"/>
</dbReference>
<proteinExistence type="predicted"/>
<reference evidence="2 3" key="1">
    <citation type="submission" date="2019-01" db="EMBL/GenBank/DDBJ databases">
        <authorList>
            <person name="Chen W.-M."/>
        </authorList>
    </citation>
    <scope>NUCLEOTIDE SEQUENCE [LARGE SCALE GENOMIC DNA]</scope>
    <source>
        <strain evidence="2 3">CCP-7</strain>
    </source>
</reference>
<evidence type="ECO:0000313" key="3">
    <source>
        <dbReference type="Proteomes" id="UP000282971"/>
    </source>
</evidence>
<evidence type="ECO:0000313" key="2">
    <source>
        <dbReference type="EMBL" id="RVT94105.1"/>
    </source>
</evidence>
<dbReference type="AlphaFoldDB" id="A0A437M9A0"/>
<feature type="transmembrane region" description="Helical" evidence="1">
    <location>
        <begin position="110"/>
        <end position="133"/>
    </location>
</feature>
<keyword evidence="3" id="KW-1185">Reference proteome</keyword>
<accession>A0A437M9A0</accession>
<evidence type="ECO:0008006" key="4">
    <source>
        <dbReference type="Google" id="ProtNLM"/>
    </source>
</evidence>
<organism evidence="2 3">
    <name type="scientific">Sphingomonas crocodyli</name>
    <dbReference type="NCBI Taxonomy" id="1979270"/>
    <lineage>
        <taxon>Bacteria</taxon>
        <taxon>Pseudomonadati</taxon>
        <taxon>Pseudomonadota</taxon>
        <taxon>Alphaproteobacteria</taxon>
        <taxon>Sphingomonadales</taxon>
        <taxon>Sphingomonadaceae</taxon>
        <taxon>Sphingomonas</taxon>
    </lineage>
</organism>
<keyword evidence="1" id="KW-0812">Transmembrane</keyword>
<sequence>MHPNIRRIVFAIILIVWLVSLAQPVAVTQRGTPYDGFAIGFIGPLGMLIGHFGWWANLWLPVAVIRGWRGSAQRTKRPAIDLTIGIVLLLLTINSLFWKDILTDAGSDPIVRYGIGYHLWLAAVAGAGIATLYERIRRKAP</sequence>
<dbReference type="OrthoDB" id="7597025at2"/>
<dbReference type="RefSeq" id="WP_127743276.1">
    <property type="nucleotide sequence ID" value="NZ_SACN01000001.1"/>
</dbReference>
<feature type="transmembrane region" description="Helical" evidence="1">
    <location>
        <begin position="79"/>
        <end position="98"/>
    </location>
</feature>
<keyword evidence="1" id="KW-0472">Membrane</keyword>
<gene>
    <name evidence="2" type="ORF">EOD43_09700</name>
</gene>
<protein>
    <recommendedName>
        <fullName evidence="4">Transmembrane protein</fullName>
    </recommendedName>
</protein>
<feature type="transmembrane region" description="Helical" evidence="1">
    <location>
        <begin position="38"/>
        <end position="58"/>
    </location>
</feature>